<dbReference type="EMBL" id="JABXRN010000001">
    <property type="protein sequence ID" value="MBA8123395.1"/>
    <property type="molecule type" value="Genomic_DNA"/>
</dbReference>
<dbReference type="Proteomes" id="UP000557483">
    <property type="component" value="Unassembled WGS sequence"/>
</dbReference>
<keyword evidence="1 4" id="KW-0808">Transferase</keyword>
<dbReference type="PANTHER" id="PTHR43420">
    <property type="entry name" value="ACETYLTRANSFERASE"/>
    <property type="match status" value="1"/>
</dbReference>
<sequence>MELTAVPATQFSIEQLTTILCDCFEDYLVPVTLSVEVFVQRFSAEGLSLLDSRVWLDGDVPAAMAVVARRGDEARLAAFAVRPAYRGKGVGRRLMTPLIDALRAQGVRRMWLEVIRDNHAAVALYQSLGFEVRHGLCGYLSTQAASGESSVLQEYDVLALTRRAGAEINGQLPWLMDPLTFSTLPCRALSLHQQAFAVLATLSSRPQLQFLWVDPAARGRGRGLGQEMLRALAQRFPGLGTSVTIPERFTPLFHAAGYTPMVLKQYEMSAALSALPSAGR</sequence>
<feature type="domain" description="N-acetyltransferase" evidence="3">
    <location>
        <begin position="3"/>
        <end position="158"/>
    </location>
</feature>
<evidence type="ECO:0000256" key="2">
    <source>
        <dbReference type="ARBA" id="ARBA00023315"/>
    </source>
</evidence>
<dbReference type="RefSeq" id="WP_064342137.1">
    <property type="nucleotide sequence ID" value="NZ_CABGXA010000067.1"/>
</dbReference>
<dbReference type="GO" id="GO:0016747">
    <property type="term" value="F:acyltransferase activity, transferring groups other than amino-acyl groups"/>
    <property type="evidence" value="ECO:0007669"/>
    <property type="project" value="InterPro"/>
</dbReference>
<protein>
    <submittedName>
        <fullName evidence="4">GNAT family N-acetyltransferase</fullName>
    </submittedName>
</protein>
<organism evidence="4 5">
    <name type="scientific">Klebsiella grimontii</name>
    <dbReference type="NCBI Taxonomy" id="2058152"/>
    <lineage>
        <taxon>Bacteria</taxon>
        <taxon>Pseudomonadati</taxon>
        <taxon>Pseudomonadota</taxon>
        <taxon>Gammaproteobacteria</taxon>
        <taxon>Enterobacterales</taxon>
        <taxon>Enterobacteriaceae</taxon>
        <taxon>Klebsiella/Raoultella group</taxon>
        <taxon>Klebsiella</taxon>
    </lineage>
</organism>
<evidence type="ECO:0000313" key="5">
    <source>
        <dbReference type="Proteomes" id="UP000557483"/>
    </source>
</evidence>
<dbReference type="InterPro" id="IPR050680">
    <property type="entry name" value="YpeA/RimI_acetyltransf"/>
</dbReference>
<dbReference type="InterPro" id="IPR000182">
    <property type="entry name" value="GNAT_dom"/>
</dbReference>
<dbReference type="PANTHER" id="PTHR43420:SF12">
    <property type="entry name" value="N-ACETYLTRANSFERASE DOMAIN-CONTAINING PROTEIN"/>
    <property type="match status" value="1"/>
</dbReference>
<dbReference type="Pfam" id="PF00583">
    <property type="entry name" value="Acetyltransf_1"/>
    <property type="match status" value="1"/>
</dbReference>
<proteinExistence type="predicted"/>
<evidence type="ECO:0000259" key="3">
    <source>
        <dbReference type="PROSITE" id="PS51186"/>
    </source>
</evidence>
<keyword evidence="2" id="KW-0012">Acyltransferase</keyword>
<accession>A0A839CBC1</accession>
<name>A0A839CBC1_9ENTR</name>
<dbReference type="AlphaFoldDB" id="A0A839CBC1"/>
<gene>
    <name evidence="4" type="ORF">HV064_05590</name>
</gene>
<dbReference type="SUPFAM" id="SSF55729">
    <property type="entry name" value="Acyl-CoA N-acyltransferases (Nat)"/>
    <property type="match status" value="1"/>
</dbReference>
<dbReference type="PROSITE" id="PS51186">
    <property type="entry name" value="GNAT"/>
    <property type="match status" value="1"/>
</dbReference>
<dbReference type="Gene3D" id="3.40.630.30">
    <property type="match status" value="1"/>
</dbReference>
<comment type="caution">
    <text evidence="4">The sequence shown here is derived from an EMBL/GenBank/DDBJ whole genome shotgun (WGS) entry which is preliminary data.</text>
</comment>
<evidence type="ECO:0000256" key="1">
    <source>
        <dbReference type="ARBA" id="ARBA00022679"/>
    </source>
</evidence>
<evidence type="ECO:0000313" key="4">
    <source>
        <dbReference type="EMBL" id="MBA8123395.1"/>
    </source>
</evidence>
<dbReference type="CDD" id="cd04301">
    <property type="entry name" value="NAT_SF"/>
    <property type="match status" value="1"/>
</dbReference>
<reference evidence="4 5" key="1">
    <citation type="submission" date="2020-06" db="EMBL/GenBank/DDBJ databases">
        <title>REHAB project genomes.</title>
        <authorList>
            <person name="Shaw L.P."/>
        </authorList>
    </citation>
    <scope>NUCLEOTIDE SEQUENCE [LARGE SCALE GENOMIC DNA]</scope>
    <source>
        <strain evidence="4 5">RHBSTW-00092</strain>
    </source>
</reference>
<dbReference type="InterPro" id="IPR016181">
    <property type="entry name" value="Acyl_CoA_acyltransferase"/>
</dbReference>